<evidence type="ECO:0000313" key="3">
    <source>
        <dbReference type="RefSeq" id="XP_054837369.1"/>
    </source>
</evidence>
<dbReference type="AlphaFoldDB" id="A0AA97JI29"/>
<organism evidence="2 3">
    <name type="scientific">Eublepharis macularius</name>
    <name type="common">Leopard gecko</name>
    <name type="synonym">Cyrtodactylus macularius</name>
    <dbReference type="NCBI Taxonomy" id="481883"/>
    <lineage>
        <taxon>Eukaryota</taxon>
        <taxon>Metazoa</taxon>
        <taxon>Chordata</taxon>
        <taxon>Craniata</taxon>
        <taxon>Vertebrata</taxon>
        <taxon>Euteleostomi</taxon>
        <taxon>Lepidosauria</taxon>
        <taxon>Squamata</taxon>
        <taxon>Bifurcata</taxon>
        <taxon>Gekkota</taxon>
        <taxon>Eublepharidae</taxon>
        <taxon>Eublepharinae</taxon>
        <taxon>Eublepharis</taxon>
    </lineage>
</organism>
<dbReference type="Proteomes" id="UP001190640">
    <property type="component" value="Chromosome 5"/>
</dbReference>
<feature type="region of interest" description="Disordered" evidence="1">
    <location>
        <begin position="315"/>
        <end position="388"/>
    </location>
</feature>
<gene>
    <name evidence="3" type="primary">LOC129331067</name>
</gene>
<accession>A0AA97JI29</accession>
<dbReference type="GeneID" id="129331067"/>
<proteinExistence type="predicted"/>
<reference evidence="3" key="1">
    <citation type="submission" date="2025-08" db="UniProtKB">
        <authorList>
            <consortium name="RefSeq"/>
        </authorList>
    </citation>
    <scope>IDENTIFICATION</scope>
    <source>
        <tissue evidence="3">Blood</tissue>
    </source>
</reference>
<feature type="compositionally biased region" description="Polar residues" evidence="1">
    <location>
        <begin position="80"/>
        <end position="98"/>
    </location>
</feature>
<dbReference type="KEGG" id="emc:129331067"/>
<feature type="compositionally biased region" description="Basic residues" evidence="1">
    <location>
        <begin position="339"/>
        <end position="358"/>
    </location>
</feature>
<sequence>MVPMNVNRQKRDHIVWTDLIFRIPLHKPKTEVPKKEARCNTSVAAISNLQLGKKNRQMKPLHLRMDSVQEEETEEVKESSPPQSHAVSAPSSPGNLASQGKVKRVLVDLRPILENVMDPFEEGPEERDLENDTLPSSYPRDSSRKVTDPSSEAEEKDSTNNGCSSSNARESSSEDHETETTTMDSGDGESDQDSLLPPSVDPCRDFSLAANNSRTPKDICWSPDETTALGRNDWPAVQPTQPKLKIPKSFPKITPHWPGLPEADSTTDLVRPSPPSPDFQLPTQLLLQRLQETTTSKNHLLIMQVLRSLREELPTENLDSDDGDKGNHLTELPTGNLQKHNKPQARTRKPAAPKRRLGKLVWCSSSSVHAADSGQKALNVPGAAELGK</sequence>
<name>A0AA97JI29_EUBMA</name>
<dbReference type="RefSeq" id="XP_054837369.1">
    <property type="nucleotide sequence ID" value="XM_054981394.1"/>
</dbReference>
<evidence type="ECO:0000313" key="2">
    <source>
        <dbReference type="Proteomes" id="UP001190640"/>
    </source>
</evidence>
<keyword evidence="2" id="KW-1185">Reference proteome</keyword>
<protein>
    <submittedName>
        <fullName evidence="3">Uncharacterized protein LOC129331067</fullName>
    </submittedName>
</protein>
<evidence type="ECO:0000256" key="1">
    <source>
        <dbReference type="SAM" id="MobiDB-lite"/>
    </source>
</evidence>
<feature type="region of interest" description="Disordered" evidence="1">
    <location>
        <begin position="67"/>
        <end position="100"/>
    </location>
</feature>
<feature type="region of interest" description="Disordered" evidence="1">
    <location>
        <begin position="117"/>
        <end position="209"/>
    </location>
</feature>
<feature type="compositionally biased region" description="Acidic residues" evidence="1">
    <location>
        <begin position="119"/>
        <end position="131"/>
    </location>
</feature>